<dbReference type="Proteomes" id="UP000717996">
    <property type="component" value="Unassembled WGS sequence"/>
</dbReference>
<feature type="region of interest" description="Disordered" evidence="1">
    <location>
        <begin position="293"/>
        <end position="454"/>
    </location>
</feature>
<protein>
    <recommendedName>
        <fullName evidence="2">CCHC-type domain-containing protein</fullName>
    </recommendedName>
</protein>
<organism evidence="3 4">
    <name type="scientific">Rhizopus oryzae</name>
    <name type="common">Mucormycosis agent</name>
    <name type="synonym">Rhizopus arrhizus var. delemar</name>
    <dbReference type="NCBI Taxonomy" id="64495"/>
    <lineage>
        <taxon>Eukaryota</taxon>
        <taxon>Fungi</taxon>
        <taxon>Fungi incertae sedis</taxon>
        <taxon>Mucoromycota</taxon>
        <taxon>Mucoromycotina</taxon>
        <taxon>Mucoromycetes</taxon>
        <taxon>Mucorales</taxon>
        <taxon>Mucorineae</taxon>
        <taxon>Rhizopodaceae</taxon>
        <taxon>Rhizopus</taxon>
    </lineage>
</organism>
<feature type="compositionally biased region" description="Polar residues" evidence="1">
    <location>
        <begin position="337"/>
        <end position="370"/>
    </location>
</feature>
<feature type="compositionally biased region" description="Basic and acidic residues" evidence="1">
    <location>
        <begin position="401"/>
        <end position="411"/>
    </location>
</feature>
<dbReference type="AlphaFoldDB" id="A0A9P7C3B8"/>
<feature type="domain" description="CCHC-type" evidence="2">
    <location>
        <begin position="263"/>
        <end position="279"/>
    </location>
</feature>
<feature type="compositionally biased region" description="Polar residues" evidence="1">
    <location>
        <begin position="319"/>
        <end position="328"/>
    </location>
</feature>
<feature type="compositionally biased region" description="Polar residues" evidence="1">
    <location>
        <begin position="442"/>
        <end position="454"/>
    </location>
</feature>
<name>A0A9P7C3B8_RHIOR</name>
<evidence type="ECO:0000313" key="4">
    <source>
        <dbReference type="Proteomes" id="UP000717996"/>
    </source>
</evidence>
<comment type="caution">
    <text evidence="3">The sequence shown here is derived from an EMBL/GenBank/DDBJ whole genome shotgun (WGS) entry which is preliminary data.</text>
</comment>
<dbReference type="EMBL" id="JAANIT010003844">
    <property type="protein sequence ID" value="KAG1533460.1"/>
    <property type="molecule type" value="Genomic_DNA"/>
</dbReference>
<feature type="region of interest" description="Disordered" evidence="1">
    <location>
        <begin position="1"/>
        <end position="26"/>
    </location>
</feature>
<evidence type="ECO:0000256" key="1">
    <source>
        <dbReference type="SAM" id="MobiDB-lite"/>
    </source>
</evidence>
<dbReference type="SUPFAM" id="SSF57756">
    <property type="entry name" value="Retrovirus zinc finger-like domains"/>
    <property type="match status" value="1"/>
</dbReference>
<proteinExistence type="predicted"/>
<accession>A0A9P7C3B8</accession>
<dbReference type="SMART" id="SM00343">
    <property type="entry name" value="ZnF_C2HC"/>
    <property type="match status" value="2"/>
</dbReference>
<evidence type="ECO:0000313" key="3">
    <source>
        <dbReference type="EMBL" id="KAG1533460.1"/>
    </source>
</evidence>
<dbReference type="GO" id="GO:0008270">
    <property type="term" value="F:zinc ion binding"/>
    <property type="evidence" value="ECO:0007669"/>
    <property type="project" value="InterPro"/>
</dbReference>
<gene>
    <name evidence="3" type="ORF">G6F51_012602</name>
</gene>
<feature type="compositionally biased region" description="Polar residues" evidence="1">
    <location>
        <begin position="412"/>
        <end position="427"/>
    </location>
</feature>
<evidence type="ECO:0000259" key="2">
    <source>
        <dbReference type="SMART" id="SM00343"/>
    </source>
</evidence>
<dbReference type="GO" id="GO:0003676">
    <property type="term" value="F:nucleic acid binding"/>
    <property type="evidence" value="ECO:0007669"/>
    <property type="project" value="InterPro"/>
</dbReference>
<dbReference type="InterPro" id="IPR036875">
    <property type="entry name" value="Znf_CCHC_sf"/>
</dbReference>
<dbReference type="InterPro" id="IPR001878">
    <property type="entry name" value="Znf_CCHC"/>
</dbReference>
<dbReference type="Gene3D" id="4.10.60.10">
    <property type="entry name" value="Zinc finger, CCHC-type"/>
    <property type="match status" value="1"/>
</dbReference>
<reference evidence="3" key="1">
    <citation type="journal article" date="2020" name="Microb. Genom.">
        <title>Genetic diversity of clinical and environmental Mucorales isolates obtained from an investigation of mucormycosis cases among solid organ transplant recipients.</title>
        <authorList>
            <person name="Nguyen M.H."/>
            <person name="Kaul D."/>
            <person name="Muto C."/>
            <person name="Cheng S.J."/>
            <person name="Richter R.A."/>
            <person name="Bruno V.M."/>
            <person name="Liu G."/>
            <person name="Beyhan S."/>
            <person name="Sundermann A.J."/>
            <person name="Mounaud S."/>
            <person name="Pasculle A.W."/>
            <person name="Nierman W.C."/>
            <person name="Driscoll E."/>
            <person name="Cumbie R."/>
            <person name="Clancy C.J."/>
            <person name="Dupont C.L."/>
        </authorList>
    </citation>
    <scope>NUCLEOTIDE SEQUENCE</scope>
    <source>
        <strain evidence="3">GL16</strain>
    </source>
</reference>
<sequence length="454" mass="50349">MSTSSSSVQERAASPPPTVHRNDWSKPITISKTVKIPSQPFVATDSSTSDQTRPVWKRGYSDYSVIYNLSRRQHLISVSEFYQSVKELLPFERFFGTRSYKDPNQGLLVEFSLKAEEDCQTLVQLTVQIGDHLLRPSCSLPPDSNVIQVHLTELPFADSASDSTKLTNLFSKFGQVLSLSLDVEKHSGIFADSGTIVLSIPVISTSIPVRSRPVKVYSPLTHEMEFEEFGIIRATWRNMPAYCRYCHKTDHFKKDCKSRPNNSCHTCAQIGHTSLRCEHGQRTVSRKKVKITPVEPKSILKKPQQKTSSGSEKPMIVSFINNSVSRNTDPAPPSIEQLPSSTNSVMEASQDSLEATGQNPLSYTSTSGQSLGIPGLQEASEVQGKETEDMNTDESPSSAPERTELSQEKINHVSSTPSDVAHTTLTFTDKRSESALRRSTRSNKGTFTSTKYGH</sequence>
<feature type="domain" description="CCHC-type" evidence="2">
    <location>
        <begin position="242"/>
        <end position="258"/>
    </location>
</feature>